<sequence length="114" mass="13254">MDRADRAKQFMPFDALKGFQEALREKERVRVPKRSLSEEEREELNRELSRIGKMDMVEAEYFQDGEYVSVKGMVSGINRTEGWLRIVNTQIRFEDIARLTPLPTQTASAPASRF</sequence>
<dbReference type="Proteomes" id="UP000886858">
    <property type="component" value="Unassembled WGS sequence"/>
</dbReference>
<dbReference type="AlphaFoldDB" id="A0A9D2I4A2"/>
<evidence type="ECO:0000313" key="1">
    <source>
        <dbReference type="EMBL" id="HJA91792.1"/>
    </source>
</evidence>
<dbReference type="Pfam" id="PF08863">
    <property type="entry name" value="YolD"/>
    <property type="match status" value="1"/>
</dbReference>
<protein>
    <submittedName>
        <fullName evidence="1">YolD-like family protein</fullName>
    </submittedName>
</protein>
<organism evidence="1 2">
    <name type="scientific">Candidatus Eisenbergiella merdipullorum</name>
    <dbReference type="NCBI Taxonomy" id="2838553"/>
    <lineage>
        <taxon>Bacteria</taxon>
        <taxon>Bacillati</taxon>
        <taxon>Bacillota</taxon>
        <taxon>Clostridia</taxon>
        <taxon>Lachnospirales</taxon>
        <taxon>Lachnospiraceae</taxon>
        <taxon>Eisenbergiella</taxon>
    </lineage>
</organism>
<accession>A0A9D2I4A2</accession>
<proteinExistence type="predicted"/>
<gene>
    <name evidence="1" type="ORF">H9717_01515</name>
</gene>
<reference evidence="1" key="1">
    <citation type="journal article" date="2021" name="PeerJ">
        <title>Extensive microbial diversity within the chicken gut microbiome revealed by metagenomics and culture.</title>
        <authorList>
            <person name="Gilroy R."/>
            <person name="Ravi A."/>
            <person name="Getino M."/>
            <person name="Pursley I."/>
            <person name="Horton D.L."/>
            <person name="Alikhan N.F."/>
            <person name="Baker D."/>
            <person name="Gharbi K."/>
            <person name="Hall N."/>
            <person name="Watson M."/>
            <person name="Adriaenssens E.M."/>
            <person name="Foster-Nyarko E."/>
            <person name="Jarju S."/>
            <person name="Secka A."/>
            <person name="Antonio M."/>
            <person name="Oren A."/>
            <person name="Chaudhuri R.R."/>
            <person name="La Ragione R."/>
            <person name="Hildebrand F."/>
            <person name="Pallen M.J."/>
        </authorList>
    </citation>
    <scope>NUCLEOTIDE SEQUENCE</scope>
    <source>
        <strain evidence="1">CHK179-7159</strain>
    </source>
</reference>
<reference evidence="1" key="2">
    <citation type="submission" date="2021-04" db="EMBL/GenBank/DDBJ databases">
        <authorList>
            <person name="Gilroy R."/>
        </authorList>
    </citation>
    <scope>NUCLEOTIDE SEQUENCE</scope>
    <source>
        <strain evidence="1">CHK179-7159</strain>
    </source>
</reference>
<comment type="caution">
    <text evidence="1">The sequence shown here is derived from an EMBL/GenBank/DDBJ whole genome shotgun (WGS) entry which is preliminary data.</text>
</comment>
<dbReference type="InterPro" id="IPR014962">
    <property type="entry name" value="YolD"/>
</dbReference>
<name>A0A9D2I4A2_9FIRM</name>
<evidence type="ECO:0000313" key="2">
    <source>
        <dbReference type="Proteomes" id="UP000886858"/>
    </source>
</evidence>
<dbReference type="EMBL" id="DWYY01000019">
    <property type="protein sequence ID" value="HJA91792.1"/>
    <property type="molecule type" value="Genomic_DNA"/>
</dbReference>